<keyword evidence="11 13" id="KW-0472">Membrane</keyword>
<dbReference type="Pfam" id="PF01554">
    <property type="entry name" value="MatE"/>
    <property type="match status" value="2"/>
</dbReference>
<evidence type="ECO:0000256" key="6">
    <source>
        <dbReference type="ARBA" id="ARBA00022449"/>
    </source>
</evidence>
<dbReference type="InterPro" id="IPR002528">
    <property type="entry name" value="MATE_fam"/>
</dbReference>
<feature type="transmembrane region" description="Helical" evidence="13">
    <location>
        <begin position="63"/>
        <end position="84"/>
    </location>
</feature>
<dbReference type="NCBIfam" id="TIGR00797">
    <property type="entry name" value="matE"/>
    <property type="match status" value="1"/>
</dbReference>
<dbReference type="EMBL" id="CACRSQ010000006">
    <property type="protein sequence ID" value="VYT20266.1"/>
    <property type="molecule type" value="Genomic_DNA"/>
</dbReference>
<evidence type="ECO:0000256" key="10">
    <source>
        <dbReference type="ARBA" id="ARBA00023065"/>
    </source>
</evidence>
<keyword evidence="9 13" id="KW-1133">Transmembrane helix</keyword>
<feature type="transmembrane region" description="Helical" evidence="13">
    <location>
        <begin position="320"/>
        <end position="343"/>
    </location>
</feature>
<protein>
    <recommendedName>
        <fullName evidence="4">Probable multidrug resistance protein NorM</fullName>
    </recommendedName>
    <alternativeName>
        <fullName evidence="12">Multidrug-efflux transporter</fullName>
    </alternativeName>
</protein>
<evidence type="ECO:0000256" key="4">
    <source>
        <dbReference type="ARBA" id="ARBA00020268"/>
    </source>
</evidence>
<evidence type="ECO:0000256" key="11">
    <source>
        <dbReference type="ARBA" id="ARBA00023136"/>
    </source>
</evidence>
<dbReference type="CDD" id="cd13138">
    <property type="entry name" value="MATE_yoeA_like"/>
    <property type="match status" value="1"/>
</dbReference>
<feature type="transmembrane region" description="Helical" evidence="13">
    <location>
        <begin position="164"/>
        <end position="187"/>
    </location>
</feature>
<evidence type="ECO:0000256" key="2">
    <source>
        <dbReference type="ARBA" id="ARBA00004651"/>
    </source>
</evidence>
<comment type="subcellular location">
    <subcellularLocation>
        <location evidence="2">Cell membrane</location>
        <topology evidence="2">Multi-pass membrane protein</topology>
    </subcellularLocation>
</comment>
<dbReference type="GeneID" id="69470318"/>
<dbReference type="PANTHER" id="PTHR43298">
    <property type="entry name" value="MULTIDRUG RESISTANCE PROTEIN NORM-RELATED"/>
    <property type="match status" value="1"/>
</dbReference>
<keyword evidence="8 13" id="KW-0812">Transmembrane</keyword>
<dbReference type="PIRSF" id="PIRSF006603">
    <property type="entry name" value="DinF"/>
    <property type="match status" value="1"/>
</dbReference>
<keyword evidence="5" id="KW-0813">Transport</keyword>
<keyword evidence="6" id="KW-0050">Antiport</keyword>
<feature type="transmembrane region" description="Helical" evidence="13">
    <location>
        <begin position="193"/>
        <end position="214"/>
    </location>
</feature>
<reference evidence="14" key="1">
    <citation type="submission" date="2019-11" db="EMBL/GenBank/DDBJ databases">
        <authorList>
            <person name="Feng L."/>
        </authorList>
    </citation>
    <scope>NUCLEOTIDE SEQUENCE</scope>
    <source>
        <strain evidence="14">AcaccaeLFYP115</strain>
    </source>
</reference>
<dbReference type="GO" id="GO:0042910">
    <property type="term" value="F:xenobiotic transmembrane transporter activity"/>
    <property type="evidence" value="ECO:0007669"/>
    <property type="project" value="InterPro"/>
</dbReference>
<feature type="transmembrane region" description="Helical" evidence="13">
    <location>
        <begin position="383"/>
        <end position="408"/>
    </location>
</feature>
<dbReference type="InterPro" id="IPR050222">
    <property type="entry name" value="MATE_MdtK"/>
</dbReference>
<evidence type="ECO:0000256" key="1">
    <source>
        <dbReference type="ARBA" id="ARBA00003408"/>
    </source>
</evidence>
<dbReference type="GO" id="GO:0005886">
    <property type="term" value="C:plasma membrane"/>
    <property type="evidence" value="ECO:0007669"/>
    <property type="project" value="UniProtKB-SubCell"/>
</dbReference>
<keyword evidence="10" id="KW-0406">Ion transport</keyword>
<evidence type="ECO:0000256" key="7">
    <source>
        <dbReference type="ARBA" id="ARBA00022475"/>
    </source>
</evidence>
<evidence type="ECO:0000313" key="14">
    <source>
        <dbReference type="EMBL" id="VYT20266.1"/>
    </source>
</evidence>
<evidence type="ECO:0000256" key="5">
    <source>
        <dbReference type="ARBA" id="ARBA00022448"/>
    </source>
</evidence>
<evidence type="ECO:0000256" key="3">
    <source>
        <dbReference type="ARBA" id="ARBA00010199"/>
    </source>
</evidence>
<dbReference type="GO" id="GO:0015297">
    <property type="term" value="F:antiporter activity"/>
    <property type="evidence" value="ECO:0007669"/>
    <property type="project" value="UniProtKB-KW"/>
</dbReference>
<organism evidence="14">
    <name type="scientific">Anaerostipes caccae</name>
    <dbReference type="NCBI Taxonomy" id="105841"/>
    <lineage>
        <taxon>Bacteria</taxon>
        <taxon>Bacillati</taxon>
        <taxon>Bacillota</taxon>
        <taxon>Clostridia</taxon>
        <taxon>Lachnospirales</taxon>
        <taxon>Lachnospiraceae</taxon>
        <taxon>Anaerostipes</taxon>
    </lineage>
</organism>
<dbReference type="InterPro" id="IPR048279">
    <property type="entry name" value="MdtK-like"/>
</dbReference>
<accession>A0A6N2UZJ3</accession>
<sequence length="447" mass="48341">MRENQGNLTTGSVRKKLAVYALPLVLTSVLQALYSIADLVIAGQFIGKRSVSAINNSSQIMNLLTQVAVGLTLGGNILIGQYFGNGSHKERKRAGGTLFSISLLFGAASGAVIYLTSDTLLGMLGVPAMGESLEYLHICAGGCIFILGYNALSSIMRGTGNSRIPFLCILSSILLNVVLDICFVTVFHMGIRGVAYATVCAQAVSFMTALVYTWKHQDYYGFYLKNFKIRIEKLMAILKLGVPCVLQNTVAGISWLTVTYFINQYGVDVSAGNGISIKIKEFSQLFITSMSGGAATMIAQNLGAGQFERARETMREGMRICLIMAGIVILVIEISAPWLASLFTNDPAVISAAVMNLRIEIIGQIFYAMFLNYHSLMTGAGHTVYVFMSSFVNCILVRIVLAGIFNHVIGLNGVYLACLIAPSVSVPIGYLYTKSGIWKKDRLLATN</sequence>
<evidence type="ECO:0000256" key="12">
    <source>
        <dbReference type="ARBA" id="ARBA00031636"/>
    </source>
</evidence>
<evidence type="ECO:0000256" key="8">
    <source>
        <dbReference type="ARBA" id="ARBA00022692"/>
    </source>
</evidence>
<dbReference type="PANTHER" id="PTHR43298:SF2">
    <property type="entry name" value="FMN_FAD EXPORTER YEEO-RELATED"/>
    <property type="match status" value="1"/>
</dbReference>
<feature type="transmembrane region" description="Helical" evidence="13">
    <location>
        <begin position="282"/>
        <end position="299"/>
    </location>
</feature>
<proteinExistence type="inferred from homology"/>
<name>A0A6N2UZJ3_9FIRM</name>
<comment type="function">
    <text evidence="1">Multidrug efflux pump.</text>
</comment>
<feature type="transmembrane region" description="Helical" evidence="13">
    <location>
        <begin position="20"/>
        <end position="43"/>
    </location>
</feature>
<feature type="transmembrane region" description="Helical" evidence="13">
    <location>
        <begin position="135"/>
        <end position="152"/>
    </location>
</feature>
<gene>
    <name evidence="14" type="primary">mepA_14</name>
    <name evidence="14" type="ORF">ACLFYP115_02035</name>
</gene>
<feature type="transmembrane region" description="Helical" evidence="13">
    <location>
        <begin position="234"/>
        <end position="262"/>
    </location>
</feature>
<evidence type="ECO:0000256" key="13">
    <source>
        <dbReference type="SAM" id="Phobius"/>
    </source>
</evidence>
<dbReference type="AlphaFoldDB" id="A0A6N2UZJ3"/>
<comment type="similarity">
    <text evidence="3">Belongs to the multi antimicrobial extrusion (MATE) (TC 2.A.66.1) family.</text>
</comment>
<feature type="transmembrane region" description="Helical" evidence="13">
    <location>
        <begin position="96"/>
        <end position="115"/>
    </location>
</feature>
<evidence type="ECO:0000256" key="9">
    <source>
        <dbReference type="ARBA" id="ARBA00022989"/>
    </source>
</evidence>
<feature type="transmembrane region" description="Helical" evidence="13">
    <location>
        <begin position="349"/>
        <end position="371"/>
    </location>
</feature>
<dbReference type="GO" id="GO:0006811">
    <property type="term" value="P:monoatomic ion transport"/>
    <property type="evidence" value="ECO:0007669"/>
    <property type="project" value="UniProtKB-KW"/>
</dbReference>
<dbReference type="RefSeq" id="WP_022261145.1">
    <property type="nucleotide sequence ID" value="NZ_BAABRZ010000004.1"/>
</dbReference>
<keyword evidence="7" id="KW-1003">Cell membrane</keyword>
<feature type="transmembrane region" description="Helical" evidence="13">
    <location>
        <begin position="414"/>
        <end position="433"/>
    </location>
</feature>